<keyword evidence="4 8" id="KW-0812">Transmembrane</keyword>
<feature type="signal peptide" evidence="8">
    <location>
        <begin position="1"/>
        <end position="25"/>
    </location>
</feature>
<comment type="subcellular location">
    <subcellularLocation>
        <location evidence="8">Endoplasmic reticulum membrane</location>
        <topology evidence="8">Single-pass type I membrane protein</topology>
    </subcellularLocation>
    <subcellularLocation>
        <location evidence="1">Membrane</location>
        <topology evidence="1">Single-pass type I membrane protein</topology>
    </subcellularLocation>
</comment>
<evidence type="ECO:0000259" key="9">
    <source>
        <dbReference type="Pfam" id="PF03345"/>
    </source>
</evidence>
<evidence type="ECO:0000313" key="12">
    <source>
        <dbReference type="Proteomes" id="UP000253551"/>
    </source>
</evidence>
<keyword evidence="8" id="KW-0732">Signal</keyword>
<feature type="transmembrane region" description="Helical" evidence="8">
    <location>
        <begin position="400"/>
        <end position="421"/>
    </location>
</feature>
<dbReference type="OrthoDB" id="29105at2759"/>
<evidence type="ECO:0000256" key="2">
    <source>
        <dbReference type="ARBA" id="ARBA00004922"/>
    </source>
</evidence>
<organism evidence="11 12">
    <name type="scientific">Rhizopus stolonifer</name>
    <name type="common">Rhizopus nigricans</name>
    <dbReference type="NCBI Taxonomy" id="4846"/>
    <lineage>
        <taxon>Eukaryota</taxon>
        <taxon>Fungi</taxon>
        <taxon>Fungi incertae sedis</taxon>
        <taxon>Mucoromycota</taxon>
        <taxon>Mucoromycotina</taxon>
        <taxon>Mucoromycetes</taxon>
        <taxon>Mucorales</taxon>
        <taxon>Mucorineae</taxon>
        <taxon>Rhizopodaceae</taxon>
        <taxon>Rhizopus</taxon>
    </lineage>
</organism>
<dbReference type="PANTHER" id="PTHR10830:SF0">
    <property type="entry name" value="DOLICHYL-DIPHOSPHOOLIGOSACCHARIDE--PROTEIN GLYCOSYLTRANSFERASE 48 KDA SUBUNIT"/>
    <property type="match status" value="1"/>
</dbReference>
<evidence type="ECO:0000256" key="3">
    <source>
        <dbReference type="ARBA" id="ARBA00008743"/>
    </source>
</evidence>
<gene>
    <name evidence="11" type="ORF">CU098_006776</name>
</gene>
<dbReference type="EMBL" id="PJQM01002614">
    <property type="protein sequence ID" value="RCH94024.1"/>
    <property type="molecule type" value="Genomic_DNA"/>
</dbReference>
<name>A0A367JVL7_RHIST</name>
<evidence type="ECO:0000256" key="1">
    <source>
        <dbReference type="ARBA" id="ARBA00004479"/>
    </source>
</evidence>
<keyword evidence="7 8" id="KW-0472">Membrane</keyword>
<evidence type="ECO:0000256" key="4">
    <source>
        <dbReference type="ARBA" id="ARBA00022692"/>
    </source>
</evidence>
<keyword evidence="5 8" id="KW-0256">Endoplasmic reticulum</keyword>
<comment type="subunit">
    <text evidence="8">Component of the oligosaccharyltransferase (OST) complex.</text>
</comment>
<dbReference type="UniPathway" id="UPA00378"/>
<protein>
    <recommendedName>
        <fullName evidence="8">Dolichyl-diphosphooligosaccharide--protein glycosyltransferase subunit WBP1</fullName>
        <shortName evidence="8">Oligosaccharyl transferase subunit WBP1</shortName>
    </recommendedName>
</protein>
<comment type="caution">
    <text evidence="11">The sequence shown here is derived from an EMBL/GenBank/DDBJ whole genome shotgun (WGS) entry which is preliminary data.</text>
</comment>
<evidence type="ECO:0000256" key="7">
    <source>
        <dbReference type="ARBA" id="ARBA00023136"/>
    </source>
</evidence>
<reference evidence="11 12" key="1">
    <citation type="journal article" date="2018" name="G3 (Bethesda)">
        <title>Phylogenetic and Phylogenomic Definition of Rhizopus Species.</title>
        <authorList>
            <person name="Gryganskyi A.P."/>
            <person name="Golan J."/>
            <person name="Dolatabadi S."/>
            <person name="Mondo S."/>
            <person name="Robb S."/>
            <person name="Idnurm A."/>
            <person name="Muszewska A."/>
            <person name="Steczkiewicz K."/>
            <person name="Masonjones S."/>
            <person name="Liao H.L."/>
            <person name="Gajdeczka M.T."/>
            <person name="Anike F."/>
            <person name="Vuek A."/>
            <person name="Anishchenko I.M."/>
            <person name="Voigt K."/>
            <person name="de Hoog G.S."/>
            <person name="Smith M.E."/>
            <person name="Heitman J."/>
            <person name="Vilgalys R."/>
            <person name="Stajich J.E."/>
        </authorList>
    </citation>
    <scope>NUCLEOTIDE SEQUENCE [LARGE SCALE GENOMIC DNA]</scope>
    <source>
        <strain evidence="11 12">LSU 92-RS-03</strain>
    </source>
</reference>
<comment type="pathway">
    <text evidence="2 8">Protein modification; protein glycosylation.</text>
</comment>
<evidence type="ECO:0000313" key="11">
    <source>
        <dbReference type="EMBL" id="RCH94024.1"/>
    </source>
</evidence>
<feature type="domain" description="OST48 middle" evidence="10">
    <location>
        <begin position="282"/>
        <end position="422"/>
    </location>
</feature>
<dbReference type="AlphaFoldDB" id="A0A367JVL7"/>
<feature type="chain" id="PRO_5016482334" description="Dolichyl-diphosphooligosaccharide--protein glycosyltransferase subunit WBP1" evidence="8">
    <location>
        <begin position="26"/>
        <end position="440"/>
    </location>
</feature>
<dbReference type="InterPro" id="IPR055457">
    <property type="entry name" value="OST48_N"/>
</dbReference>
<comment type="function">
    <text evidence="8">Subunit of the oligosaccharyl transferase (OST) complex that catalyzes the initial transfer of a defined glycan (Glc(3)Man(9)GlcNAc(2) in eukaryotes) from the lipid carrier dolichol-pyrophosphate to an asparagine residue within an Asn-X-Ser/Thr consensus motif in nascent polypeptide chains, the first step in protein N-glycosylation. N-glycosylation occurs cotranslationally and the complex associates with the Sec61 complex at the channel-forming translocon complex that mediates protein translocation across the endoplasmic reticulum (ER).</text>
</comment>
<proteinExistence type="inferred from homology"/>
<evidence type="ECO:0000256" key="8">
    <source>
        <dbReference type="RuleBase" id="RU361142"/>
    </source>
</evidence>
<accession>A0A367JVL7</accession>
<evidence type="ECO:0000256" key="6">
    <source>
        <dbReference type="ARBA" id="ARBA00022989"/>
    </source>
</evidence>
<sequence length="440" mass="49339">MRSIYSLTALLVSGLSLLTSMAVEAKSTTGDRVLVLLDSLAEKETYSQFWQQLEDREFQLSFKAADDQTTTLAYFGETLFHHIIHFAPKTTSLAKHPFINNVHLVNFVNKGGNILAATGIDPSDTMRALAAEFDIELDTETVFDHKHYHKEHNKITTSKLIGPATIVDPEQVKAPILYSGTGLNVGQLPLSSAVLAAENDAFMADAYNERASPMDQVGLVGALQSRNSARVTFVGSLDLFSNDFMNIAVGDSDKSGNEAFVSQLSKWTFQEKSVLKVIGHSHHKQNETEQLDWYRVKDDIMYRVDIAEYKDDEWVSFKADDVQLEIIMLDPYIRTTLKQVSTTTSFGRFEAHVRLPDVYGVFTLKVNYKRAGLSYVLAEDQVSIRPFRHNEYPRFLTAAYPYYASTGSMIVGFLVFSAVWLSTWGGNHANETQKPKTKTN</sequence>
<evidence type="ECO:0000256" key="5">
    <source>
        <dbReference type="ARBA" id="ARBA00022824"/>
    </source>
</evidence>
<dbReference type="InterPro" id="IPR005013">
    <property type="entry name" value="DDOST_48_kDa_subunit"/>
</dbReference>
<dbReference type="InterPro" id="IPR055459">
    <property type="entry name" value="OST48_MD"/>
</dbReference>
<dbReference type="STRING" id="4846.A0A367JVL7"/>
<evidence type="ECO:0000259" key="10">
    <source>
        <dbReference type="Pfam" id="PF23358"/>
    </source>
</evidence>
<dbReference type="GO" id="GO:0008250">
    <property type="term" value="C:oligosaccharyltransferase complex"/>
    <property type="evidence" value="ECO:0007669"/>
    <property type="project" value="TreeGrafter"/>
</dbReference>
<keyword evidence="12" id="KW-1185">Reference proteome</keyword>
<keyword evidence="6 8" id="KW-1133">Transmembrane helix</keyword>
<dbReference type="Pfam" id="PF23358">
    <property type="entry name" value="OST48_MD"/>
    <property type="match status" value="1"/>
</dbReference>
<dbReference type="PANTHER" id="PTHR10830">
    <property type="entry name" value="DOLICHYL-DIPHOSPHOOLIGOSACCHARIDE--PROTEIN GLYCOSYLTRANSFERASE 48 KDA SUBUNIT"/>
    <property type="match status" value="1"/>
</dbReference>
<dbReference type="Proteomes" id="UP000253551">
    <property type="component" value="Unassembled WGS sequence"/>
</dbReference>
<comment type="similarity">
    <text evidence="3 8">Belongs to the DDOST 48 kDa subunit family.</text>
</comment>
<dbReference type="GO" id="GO:0018279">
    <property type="term" value="P:protein N-linked glycosylation via asparagine"/>
    <property type="evidence" value="ECO:0007669"/>
    <property type="project" value="UniProtKB-UniRule"/>
</dbReference>
<feature type="domain" description="OST48 N-terminal" evidence="9">
    <location>
        <begin position="32"/>
        <end position="268"/>
    </location>
</feature>
<dbReference type="Pfam" id="PF03345">
    <property type="entry name" value="OST48_N"/>
    <property type="match status" value="1"/>
</dbReference>